<evidence type="ECO:0000313" key="2">
    <source>
        <dbReference type="EMBL" id="KAE8373392.1"/>
    </source>
</evidence>
<dbReference type="OrthoDB" id="4267316at2759"/>
<dbReference type="GO" id="GO:0004672">
    <property type="term" value="F:protein kinase activity"/>
    <property type="evidence" value="ECO:0007669"/>
    <property type="project" value="InterPro"/>
</dbReference>
<name>A0A5N7AU57_9EURO</name>
<dbReference type="AlphaFoldDB" id="A0A5N7AU57"/>
<dbReference type="InterPro" id="IPR011009">
    <property type="entry name" value="Kinase-like_dom_sf"/>
</dbReference>
<dbReference type="InterPro" id="IPR000719">
    <property type="entry name" value="Prot_kinase_dom"/>
</dbReference>
<feature type="domain" description="Protein kinase" evidence="1">
    <location>
        <begin position="100"/>
        <end position="368"/>
    </location>
</feature>
<evidence type="ECO:0000259" key="1">
    <source>
        <dbReference type="PROSITE" id="PS50011"/>
    </source>
</evidence>
<accession>A0A5N7AU57</accession>
<dbReference type="Proteomes" id="UP000326198">
    <property type="component" value="Unassembled WGS sequence"/>
</dbReference>
<gene>
    <name evidence="2" type="ORF">BDV26DRAFT_272220</name>
</gene>
<sequence>MYIEVETPPLIFHRPSRAVKMTFSLDFNTLNDKPKPDLPYVKGYEFSVREFFPPEPQNKPTFTLSPDEGFQRQNIDVLTRCFARKPLSGRLGSRTLRLKINEPIRVGDENRSQIVLVDAVSGQAPATTMVAKLYDPLYYDHSNDDVDPFLFVDIEFTRETAAYTHLHSHGETHVPEYYGSYTMDISHSNRQFRTVRLILFQYIAGNSMAALQPHGFRQVLREAILEQIINVESRLYESNLWHRDTSPRNIIIRGLGSNVHVTIIDFGHASIGRSRDPKNDNLESEFLPGIYINPILRWYKSRGREPVSSFEEWINWEWNSWLFNNYHSDIEKINPEVIERWLPPSVREEVLAIVLMEKRGQERVTLID</sequence>
<protein>
    <recommendedName>
        <fullName evidence="1">Protein kinase domain-containing protein</fullName>
    </recommendedName>
</protein>
<evidence type="ECO:0000313" key="3">
    <source>
        <dbReference type="Proteomes" id="UP000326198"/>
    </source>
</evidence>
<keyword evidence="3" id="KW-1185">Reference proteome</keyword>
<organism evidence="2 3">
    <name type="scientific">Aspergillus bertholletiae</name>
    <dbReference type="NCBI Taxonomy" id="1226010"/>
    <lineage>
        <taxon>Eukaryota</taxon>
        <taxon>Fungi</taxon>
        <taxon>Dikarya</taxon>
        <taxon>Ascomycota</taxon>
        <taxon>Pezizomycotina</taxon>
        <taxon>Eurotiomycetes</taxon>
        <taxon>Eurotiomycetidae</taxon>
        <taxon>Eurotiales</taxon>
        <taxon>Aspergillaceae</taxon>
        <taxon>Aspergillus</taxon>
        <taxon>Aspergillus subgen. Circumdati</taxon>
    </lineage>
</organism>
<dbReference type="SUPFAM" id="SSF56112">
    <property type="entry name" value="Protein kinase-like (PK-like)"/>
    <property type="match status" value="1"/>
</dbReference>
<dbReference type="EMBL" id="ML736317">
    <property type="protein sequence ID" value="KAE8373392.1"/>
    <property type="molecule type" value="Genomic_DNA"/>
</dbReference>
<reference evidence="2 3" key="1">
    <citation type="submission" date="2019-04" db="EMBL/GenBank/DDBJ databases">
        <title>Friends and foes A comparative genomics studyof 23 Aspergillus species from section Flavi.</title>
        <authorList>
            <consortium name="DOE Joint Genome Institute"/>
            <person name="Kjaerbolling I."/>
            <person name="Vesth T."/>
            <person name="Frisvad J.C."/>
            <person name="Nybo J.L."/>
            <person name="Theobald S."/>
            <person name="Kildgaard S."/>
            <person name="Isbrandt T."/>
            <person name="Kuo A."/>
            <person name="Sato A."/>
            <person name="Lyhne E.K."/>
            <person name="Kogle M.E."/>
            <person name="Wiebenga A."/>
            <person name="Kun R.S."/>
            <person name="Lubbers R.J."/>
            <person name="Makela M.R."/>
            <person name="Barry K."/>
            <person name="Chovatia M."/>
            <person name="Clum A."/>
            <person name="Daum C."/>
            <person name="Haridas S."/>
            <person name="He G."/>
            <person name="LaButti K."/>
            <person name="Lipzen A."/>
            <person name="Mondo S."/>
            <person name="Riley R."/>
            <person name="Salamov A."/>
            <person name="Simmons B.A."/>
            <person name="Magnuson J.K."/>
            <person name="Henrissat B."/>
            <person name="Mortensen U.H."/>
            <person name="Larsen T.O."/>
            <person name="Devries R.P."/>
            <person name="Grigoriev I.V."/>
            <person name="Machida M."/>
            <person name="Baker S.E."/>
            <person name="Andersen M.R."/>
        </authorList>
    </citation>
    <scope>NUCLEOTIDE SEQUENCE [LARGE SCALE GENOMIC DNA]</scope>
    <source>
        <strain evidence="2 3">IBT 29228</strain>
    </source>
</reference>
<proteinExistence type="predicted"/>
<dbReference type="GO" id="GO:0005524">
    <property type="term" value="F:ATP binding"/>
    <property type="evidence" value="ECO:0007669"/>
    <property type="project" value="InterPro"/>
</dbReference>
<dbReference type="Gene3D" id="1.10.510.10">
    <property type="entry name" value="Transferase(Phosphotransferase) domain 1"/>
    <property type="match status" value="1"/>
</dbReference>
<dbReference type="PROSITE" id="PS50011">
    <property type="entry name" value="PROTEIN_KINASE_DOM"/>
    <property type="match status" value="1"/>
</dbReference>